<feature type="region of interest" description="Disordered" evidence="1">
    <location>
        <begin position="1"/>
        <end position="95"/>
    </location>
</feature>
<keyword evidence="3" id="KW-1185">Reference proteome</keyword>
<protein>
    <submittedName>
        <fullName evidence="2">Uncharacterized protein</fullName>
    </submittedName>
</protein>
<evidence type="ECO:0000256" key="1">
    <source>
        <dbReference type="SAM" id="MobiDB-lite"/>
    </source>
</evidence>
<organism evidence="2 3">
    <name type="scientific">Lentinula boryana</name>
    <dbReference type="NCBI Taxonomy" id="40481"/>
    <lineage>
        <taxon>Eukaryota</taxon>
        <taxon>Fungi</taxon>
        <taxon>Dikarya</taxon>
        <taxon>Basidiomycota</taxon>
        <taxon>Agaricomycotina</taxon>
        <taxon>Agaricomycetes</taxon>
        <taxon>Agaricomycetidae</taxon>
        <taxon>Agaricales</taxon>
        <taxon>Marasmiineae</taxon>
        <taxon>Omphalotaceae</taxon>
        <taxon>Lentinula</taxon>
    </lineage>
</organism>
<feature type="compositionally biased region" description="Basic residues" evidence="1">
    <location>
        <begin position="203"/>
        <end position="221"/>
    </location>
</feature>
<feature type="region of interest" description="Disordered" evidence="1">
    <location>
        <begin position="123"/>
        <end position="159"/>
    </location>
</feature>
<evidence type="ECO:0000313" key="2">
    <source>
        <dbReference type="EMBL" id="KAJ3995049.1"/>
    </source>
</evidence>
<evidence type="ECO:0000313" key="3">
    <source>
        <dbReference type="Proteomes" id="UP001163828"/>
    </source>
</evidence>
<name>A0ABQ8Q9D0_9AGAR</name>
<comment type="caution">
    <text evidence="2">The sequence shown here is derived from an EMBL/GenBank/DDBJ whole genome shotgun (WGS) entry which is preliminary data.</text>
</comment>
<feature type="compositionally biased region" description="Polar residues" evidence="1">
    <location>
        <begin position="69"/>
        <end position="80"/>
    </location>
</feature>
<feature type="compositionally biased region" description="Low complexity" evidence="1">
    <location>
        <begin position="82"/>
        <end position="93"/>
    </location>
</feature>
<dbReference type="Proteomes" id="UP001163828">
    <property type="component" value="Unassembled WGS sequence"/>
</dbReference>
<reference evidence="2" key="1">
    <citation type="submission" date="2022-08" db="EMBL/GenBank/DDBJ databases">
        <authorList>
            <consortium name="DOE Joint Genome Institute"/>
            <person name="Min B."/>
            <person name="Riley R."/>
            <person name="Sierra-Patev S."/>
            <person name="Naranjo-Ortiz M."/>
            <person name="Looney B."/>
            <person name="Konkel Z."/>
            <person name="Slot J.C."/>
            <person name="Sakamoto Y."/>
            <person name="Steenwyk J.L."/>
            <person name="Rokas A."/>
            <person name="Carro J."/>
            <person name="Camarero S."/>
            <person name="Ferreira P."/>
            <person name="Molpeceres G."/>
            <person name="Ruiz-Duenas F.J."/>
            <person name="Serrano A."/>
            <person name="Henrissat B."/>
            <person name="Drula E."/>
            <person name="Hughes K.W."/>
            <person name="Mata J.L."/>
            <person name="Ishikawa N.K."/>
            <person name="Vargas-Isla R."/>
            <person name="Ushijima S."/>
            <person name="Smith C.A."/>
            <person name="Ahrendt S."/>
            <person name="Andreopoulos W."/>
            <person name="He G."/>
            <person name="Labutti K."/>
            <person name="Lipzen A."/>
            <person name="Ng V."/>
            <person name="Sandor L."/>
            <person name="Barry K."/>
            <person name="Martinez A.T."/>
            <person name="Xiao Y."/>
            <person name="Gibbons J.G."/>
            <person name="Terashima K."/>
            <person name="Hibbett D.S."/>
            <person name="Grigoriev I.V."/>
        </authorList>
    </citation>
    <scope>NUCLEOTIDE SEQUENCE</scope>
    <source>
        <strain evidence="2">TFB10827</strain>
    </source>
</reference>
<sequence>MTTKQNNLRRGPGHYQTRSTARVVNNDDGELQENAVHSRSSSRDSRTYSEVVGAGSVSQPQERRETDYDPNNGQSQSDDTVNGIGQRQNQGNGSDSVTIRAAENLLSQGQRKLIQKRMSIVNETPAGSDSSEESDASHGEGPSNGKGKTIDPRNWGAVGLGPEEINIEAQKNAYDNFRALKDARVSQPINHDLGSENESSQPRSKKSKPKKRKIRLLRPCR</sequence>
<proteinExistence type="predicted"/>
<accession>A0ABQ8Q9D0</accession>
<dbReference type="EMBL" id="MU790671">
    <property type="protein sequence ID" value="KAJ3995049.1"/>
    <property type="molecule type" value="Genomic_DNA"/>
</dbReference>
<feature type="region of interest" description="Disordered" evidence="1">
    <location>
        <begin position="185"/>
        <end position="221"/>
    </location>
</feature>
<gene>
    <name evidence="2" type="ORF">F5050DRAFT_1809019</name>
</gene>